<accession>A0A0R3CVH8</accession>
<dbReference type="Gene3D" id="1.10.287.950">
    <property type="entry name" value="Methyl-accepting chemotaxis protein"/>
    <property type="match status" value="1"/>
</dbReference>
<dbReference type="AlphaFoldDB" id="A0A0R3CVH8"/>
<evidence type="ECO:0000259" key="10">
    <source>
        <dbReference type="PROSITE" id="PS50885"/>
    </source>
</evidence>
<proteinExistence type="inferred from homology"/>
<dbReference type="InterPro" id="IPR000727">
    <property type="entry name" value="T_SNARE_dom"/>
</dbReference>
<comment type="subcellular location">
    <subcellularLocation>
        <location evidence="1">Cell inner membrane</location>
        <topology evidence="1">Multi-pass membrane protein</topology>
    </subcellularLocation>
</comment>
<evidence type="ECO:0000256" key="5">
    <source>
        <dbReference type="PROSITE-ProRule" id="PRU00284"/>
    </source>
</evidence>
<dbReference type="PROSITE" id="PS50112">
    <property type="entry name" value="PAS"/>
    <property type="match status" value="1"/>
</dbReference>
<dbReference type="InterPro" id="IPR004089">
    <property type="entry name" value="MCPsignal_dom"/>
</dbReference>
<comment type="caution">
    <text evidence="11">The sequence shown here is derived from an EMBL/GenBank/DDBJ whole genome shotgun (WGS) entry which is preliminary data.</text>
</comment>
<dbReference type="PROSITE" id="PS50192">
    <property type="entry name" value="T_SNARE"/>
    <property type="match status" value="1"/>
</dbReference>
<gene>
    <name evidence="11" type="ORF">AOQ72_14975</name>
</gene>
<dbReference type="Pfam" id="PF08447">
    <property type="entry name" value="PAS_3"/>
    <property type="match status" value="1"/>
</dbReference>
<feature type="domain" description="HAMP" evidence="10">
    <location>
        <begin position="218"/>
        <end position="270"/>
    </location>
</feature>
<dbReference type="PROSITE" id="PS50885">
    <property type="entry name" value="HAMP"/>
    <property type="match status" value="1"/>
</dbReference>
<dbReference type="GO" id="GO:0006935">
    <property type="term" value="P:chemotaxis"/>
    <property type="evidence" value="ECO:0007669"/>
    <property type="project" value="InterPro"/>
</dbReference>
<evidence type="ECO:0000259" key="8">
    <source>
        <dbReference type="PROSITE" id="PS50112"/>
    </source>
</evidence>
<dbReference type="InterPro" id="IPR003660">
    <property type="entry name" value="HAMP_dom"/>
</dbReference>
<sequence length="564" mass="59836">MRKNLPVTTVEYPVSDETLIVSRTDLKGKLTYFNENFLAAAGFTSAELMGQPHNIVRHPDMPPEAFDNLWDTLKAGKPWLGAVKNRRKNGDFYWVLATASPIRENGQVKGYTSIRTKLPADQRKLAEEVYAAIREKKPHGYRIDAGIIRRRSWLDHFSIFTGTLKARLITMMVLQSLFMLALGIGGAVATGGSTSLILSLLAVAGAAIVGFATLATMRAIQGPMRQLNDTLVNLVQDKLDNRIVIERDDEIGEALRNLQTVQTIVRFSRDEVQAVQRRAEAQRKADMTKLADGFEAAIGEIVETVSAAATELEASASTLSSTAGRAQELATVVASGSEAASSNVHSVASAAEEMSSSVREIGRQVQDSSRIASEAVSQAHATTERVSELSRAAARIGDVVELINAIAGQTNLLALNATIEAARAGEAGRGFAVVASEVKALAEQTAKATGEIGQQVGGIQAATQDSVSAIGEISGTIARLSEIASAIATAVQQQGAATQEIARNVQQAALGTQQVSSNVGDVQRGASETGSASTQVLSAAQMLSRDSNRLKLEVGKFLNSVRAA</sequence>
<keyword evidence="2" id="KW-1003">Cell membrane</keyword>
<feature type="domain" description="Methyl-accepting transducer" evidence="7">
    <location>
        <begin position="301"/>
        <end position="530"/>
    </location>
</feature>
<evidence type="ECO:0000256" key="2">
    <source>
        <dbReference type="ARBA" id="ARBA00022519"/>
    </source>
</evidence>
<evidence type="ECO:0000313" key="11">
    <source>
        <dbReference type="EMBL" id="KRP99099.1"/>
    </source>
</evidence>
<name>A0A0R3CVH8_9BRAD</name>
<dbReference type="SUPFAM" id="SSF55785">
    <property type="entry name" value="PYP-like sensor domain (PAS domain)"/>
    <property type="match status" value="1"/>
</dbReference>
<dbReference type="PANTHER" id="PTHR32089:SF112">
    <property type="entry name" value="LYSOZYME-LIKE PROTEIN-RELATED"/>
    <property type="match status" value="1"/>
</dbReference>
<dbReference type="GO" id="GO:0007165">
    <property type="term" value="P:signal transduction"/>
    <property type="evidence" value="ECO:0007669"/>
    <property type="project" value="UniProtKB-KW"/>
</dbReference>
<dbReference type="InterPro" id="IPR013655">
    <property type="entry name" value="PAS_fold_3"/>
</dbReference>
<feature type="domain" description="T-SNARE coiled-coil homology" evidence="9">
    <location>
        <begin position="460"/>
        <end position="522"/>
    </location>
</feature>
<evidence type="ECO:0000256" key="6">
    <source>
        <dbReference type="SAM" id="Phobius"/>
    </source>
</evidence>
<keyword evidence="3 5" id="KW-0807">Transducer</keyword>
<dbReference type="CDD" id="cd00130">
    <property type="entry name" value="PAS"/>
    <property type="match status" value="1"/>
</dbReference>
<protein>
    <submittedName>
        <fullName evidence="11">Chemotaxis protein</fullName>
    </submittedName>
</protein>
<dbReference type="Proteomes" id="UP000051380">
    <property type="component" value="Unassembled WGS sequence"/>
</dbReference>
<evidence type="ECO:0000259" key="7">
    <source>
        <dbReference type="PROSITE" id="PS50111"/>
    </source>
</evidence>
<dbReference type="RefSeq" id="WP_057027091.1">
    <property type="nucleotide sequence ID" value="NZ_LJYF01000013.1"/>
</dbReference>
<keyword evidence="6" id="KW-1133">Transmembrane helix</keyword>
<dbReference type="GO" id="GO:0005886">
    <property type="term" value="C:plasma membrane"/>
    <property type="evidence" value="ECO:0007669"/>
    <property type="project" value="UniProtKB-SubCell"/>
</dbReference>
<feature type="transmembrane region" description="Helical" evidence="6">
    <location>
        <begin position="168"/>
        <end position="190"/>
    </location>
</feature>
<dbReference type="OrthoDB" id="266313at2"/>
<keyword evidence="2" id="KW-0997">Cell inner membrane</keyword>
<feature type="transmembrane region" description="Helical" evidence="6">
    <location>
        <begin position="196"/>
        <end position="217"/>
    </location>
</feature>
<dbReference type="SUPFAM" id="SSF58104">
    <property type="entry name" value="Methyl-accepting chemotaxis protein (MCP) signaling domain"/>
    <property type="match status" value="1"/>
</dbReference>
<evidence type="ECO:0000256" key="4">
    <source>
        <dbReference type="ARBA" id="ARBA00029447"/>
    </source>
</evidence>
<dbReference type="EMBL" id="LJYF01000013">
    <property type="protein sequence ID" value="KRP99099.1"/>
    <property type="molecule type" value="Genomic_DNA"/>
</dbReference>
<dbReference type="STRING" id="108015.GA0061099_1001293"/>
<dbReference type="PROSITE" id="PS50111">
    <property type="entry name" value="CHEMOTAXIS_TRANSDUC_2"/>
    <property type="match status" value="1"/>
</dbReference>
<dbReference type="GO" id="GO:0004888">
    <property type="term" value="F:transmembrane signaling receptor activity"/>
    <property type="evidence" value="ECO:0007669"/>
    <property type="project" value="InterPro"/>
</dbReference>
<dbReference type="InterPro" id="IPR000014">
    <property type="entry name" value="PAS"/>
</dbReference>
<dbReference type="SMART" id="SM00283">
    <property type="entry name" value="MA"/>
    <property type="match status" value="1"/>
</dbReference>
<keyword evidence="6" id="KW-0812">Transmembrane</keyword>
<dbReference type="PANTHER" id="PTHR32089">
    <property type="entry name" value="METHYL-ACCEPTING CHEMOTAXIS PROTEIN MCPB"/>
    <property type="match status" value="1"/>
</dbReference>
<dbReference type="NCBIfam" id="TIGR00229">
    <property type="entry name" value="sensory_box"/>
    <property type="match status" value="1"/>
</dbReference>
<organism evidence="11 12">
    <name type="scientific">Bradyrhizobium yuanmingense</name>
    <dbReference type="NCBI Taxonomy" id="108015"/>
    <lineage>
        <taxon>Bacteria</taxon>
        <taxon>Pseudomonadati</taxon>
        <taxon>Pseudomonadota</taxon>
        <taxon>Alphaproteobacteria</taxon>
        <taxon>Hyphomicrobiales</taxon>
        <taxon>Nitrobacteraceae</taxon>
        <taxon>Bradyrhizobium</taxon>
    </lineage>
</organism>
<dbReference type="PRINTS" id="PR00260">
    <property type="entry name" value="CHEMTRNSDUCR"/>
</dbReference>
<feature type="domain" description="PAS" evidence="8">
    <location>
        <begin position="25"/>
        <end position="76"/>
    </location>
</feature>
<dbReference type="InterPro" id="IPR004090">
    <property type="entry name" value="Chemotax_Me-accpt_rcpt"/>
</dbReference>
<dbReference type="Pfam" id="PF00015">
    <property type="entry name" value="MCPsignal"/>
    <property type="match status" value="1"/>
</dbReference>
<evidence type="ECO:0000259" key="9">
    <source>
        <dbReference type="PROSITE" id="PS50192"/>
    </source>
</evidence>
<evidence type="ECO:0000313" key="12">
    <source>
        <dbReference type="Proteomes" id="UP000051380"/>
    </source>
</evidence>
<keyword evidence="6" id="KW-0472">Membrane</keyword>
<dbReference type="Gene3D" id="3.30.450.20">
    <property type="entry name" value="PAS domain"/>
    <property type="match status" value="1"/>
</dbReference>
<comment type="similarity">
    <text evidence="4">Belongs to the methyl-accepting chemotaxis (MCP) protein family.</text>
</comment>
<dbReference type="InterPro" id="IPR035965">
    <property type="entry name" value="PAS-like_dom_sf"/>
</dbReference>
<evidence type="ECO:0000256" key="1">
    <source>
        <dbReference type="ARBA" id="ARBA00004429"/>
    </source>
</evidence>
<reference evidence="11 12" key="1">
    <citation type="submission" date="2015-09" db="EMBL/GenBank/DDBJ databases">
        <title>Draft Genome Sequence of the Strain BR 3267 (Bradyrhizobium yuanmingense) recommended as inoculant for cowpea in Brazil.</title>
        <authorList>
            <person name="Simoes-Araujo J.L."/>
            <person name="Zilli J.E."/>
        </authorList>
    </citation>
    <scope>NUCLEOTIDE SEQUENCE [LARGE SCALE GENOMIC DNA]</scope>
    <source>
        <strain evidence="11 12">BR3267</strain>
    </source>
</reference>
<evidence type="ECO:0000256" key="3">
    <source>
        <dbReference type="ARBA" id="ARBA00023224"/>
    </source>
</evidence>